<dbReference type="EMBL" id="RDQH01000342">
    <property type="protein sequence ID" value="RXH70818.1"/>
    <property type="molecule type" value="Genomic_DNA"/>
</dbReference>
<sequence>MVSRTVISVNSNWQQGPKYGINISHDDNIFAETCRIFTDSKGLKYLFDQKGLKIKTTMMNGAYQGLQLYDQSLSWSCYCGS</sequence>
<comment type="caution">
    <text evidence="1">The sequence shown here is derived from an EMBL/GenBank/DDBJ whole genome shotgun (WGS) entry which is preliminary data.</text>
</comment>
<evidence type="ECO:0000313" key="2">
    <source>
        <dbReference type="Proteomes" id="UP000290289"/>
    </source>
</evidence>
<organism evidence="1 2">
    <name type="scientific">Malus domestica</name>
    <name type="common">Apple</name>
    <name type="synonym">Pyrus malus</name>
    <dbReference type="NCBI Taxonomy" id="3750"/>
    <lineage>
        <taxon>Eukaryota</taxon>
        <taxon>Viridiplantae</taxon>
        <taxon>Streptophyta</taxon>
        <taxon>Embryophyta</taxon>
        <taxon>Tracheophyta</taxon>
        <taxon>Spermatophyta</taxon>
        <taxon>Magnoliopsida</taxon>
        <taxon>eudicotyledons</taxon>
        <taxon>Gunneridae</taxon>
        <taxon>Pentapetalae</taxon>
        <taxon>rosids</taxon>
        <taxon>fabids</taxon>
        <taxon>Rosales</taxon>
        <taxon>Rosaceae</taxon>
        <taxon>Amygdaloideae</taxon>
        <taxon>Maleae</taxon>
        <taxon>Malus</taxon>
    </lineage>
</organism>
<name>A0A498HH49_MALDO</name>
<evidence type="ECO:0000313" key="1">
    <source>
        <dbReference type="EMBL" id="RXH70818.1"/>
    </source>
</evidence>
<dbReference type="Proteomes" id="UP000290289">
    <property type="component" value="Chromosome 16"/>
</dbReference>
<accession>A0A498HH49</accession>
<reference evidence="1 2" key="1">
    <citation type="submission" date="2018-10" db="EMBL/GenBank/DDBJ databases">
        <title>A high-quality apple genome assembly.</title>
        <authorList>
            <person name="Hu J."/>
        </authorList>
    </citation>
    <scope>NUCLEOTIDE SEQUENCE [LARGE SCALE GENOMIC DNA]</scope>
    <source>
        <strain evidence="2">cv. HFTH1</strain>
        <tissue evidence="1">Young leaf</tissue>
    </source>
</reference>
<keyword evidence="2" id="KW-1185">Reference proteome</keyword>
<proteinExistence type="predicted"/>
<gene>
    <name evidence="1" type="ORF">DVH24_015440</name>
</gene>
<dbReference type="AlphaFoldDB" id="A0A498HH49"/>
<protein>
    <submittedName>
        <fullName evidence="1">Uncharacterized protein</fullName>
    </submittedName>
</protein>